<dbReference type="InterPro" id="IPR029044">
    <property type="entry name" value="Nucleotide-diphossugar_trans"/>
</dbReference>
<dbReference type="SUPFAM" id="SSF53448">
    <property type="entry name" value="Nucleotide-diphospho-sugar transferases"/>
    <property type="match status" value="1"/>
</dbReference>
<dbReference type="GO" id="GO:0016757">
    <property type="term" value="F:glycosyltransferase activity"/>
    <property type="evidence" value="ECO:0007669"/>
    <property type="project" value="UniProtKB-KW"/>
</dbReference>
<evidence type="ECO:0000256" key="7">
    <source>
        <dbReference type="SAM" id="Phobius"/>
    </source>
</evidence>
<name>A0A5N6FAD4_9EURO</name>
<keyword evidence="5 7" id="KW-1133">Transmembrane helix</keyword>
<accession>A0A5N6FAD4</accession>
<evidence type="ECO:0000256" key="6">
    <source>
        <dbReference type="ARBA" id="ARBA00023136"/>
    </source>
</evidence>
<dbReference type="GO" id="GO:0016020">
    <property type="term" value="C:membrane"/>
    <property type="evidence" value="ECO:0007669"/>
    <property type="project" value="UniProtKB-SubCell"/>
</dbReference>
<feature type="transmembrane region" description="Helical" evidence="7">
    <location>
        <begin position="285"/>
        <end position="303"/>
    </location>
</feature>
<keyword evidence="6 7" id="KW-0472">Membrane</keyword>
<dbReference type="PANTHER" id="PTHR43867">
    <property type="entry name" value="CELLULOSE SYNTHASE CATALYTIC SUBUNIT A [UDP-FORMING]"/>
    <property type="match status" value="1"/>
</dbReference>
<evidence type="ECO:0000256" key="5">
    <source>
        <dbReference type="ARBA" id="ARBA00022989"/>
    </source>
</evidence>
<feature type="transmembrane region" description="Helical" evidence="7">
    <location>
        <begin position="368"/>
        <end position="395"/>
    </location>
</feature>
<keyword evidence="2" id="KW-0328">Glycosyltransferase</keyword>
<reference evidence="8 9" key="1">
    <citation type="submission" date="2019-04" db="EMBL/GenBank/DDBJ databases">
        <title>Fungal friends and foes A comparative genomics study of 23 Aspergillus species from section Flavi.</title>
        <authorList>
            <consortium name="DOE Joint Genome Institute"/>
            <person name="Kjaerbolling I."/>
            <person name="Vesth T.C."/>
            <person name="Frisvad J.C."/>
            <person name="Nybo J.L."/>
            <person name="Theobald S."/>
            <person name="Kildgaard S."/>
            <person name="Petersen T.I."/>
            <person name="Kuo A."/>
            <person name="Sato A."/>
            <person name="Lyhne E.K."/>
            <person name="Kogle M.E."/>
            <person name="Wiebenga A."/>
            <person name="Kun R.S."/>
            <person name="Lubbers R.J."/>
            <person name="Makela M.R."/>
            <person name="Barry K."/>
            <person name="Chovatia M."/>
            <person name="Clum A."/>
            <person name="Daum C."/>
            <person name="Haridas S."/>
            <person name="He G."/>
            <person name="LaButti K."/>
            <person name="Lipzen A."/>
            <person name="Mondo S."/>
            <person name="Pangilinan J."/>
            <person name="Riley R."/>
            <person name="Salamov A."/>
            <person name="Simmons B.A."/>
            <person name="Magnuson J.K."/>
            <person name="Henrissat B."/>
            <person name="Mortensen U.H."/>
            <person name="Larsen T.O."/>
            <person name="De vries R.P."/>
            <person name="Grigoriev I.V."/>
            <person name="Machida M."/>
            <person name="Baker S.E."/>
            <person name="Andersen M.R."/>
        </authorList>
    </citation>
    <scope>NUCLEOTIDE SEQUENCE [LARGE SCALE GENOMIC DNA]</scope>
    <source>
        <strain evidence="8 9">CBS 126849</strain>
    </source>
</reference>
<feature type="transmembrane region" description="Helical" evidence="7">
    <location>
        <begin position="243"/>
        <end position="264"/>
    </location>
</feature>
<organism evidence="8 9">
    <name type="scientific">Aspergillus novoparasiticus</name>
    <dbReference type="NCBI Taxonomy" id="986946"/>
    <lineage>
        <taxon>Eukaryota</taxon>
        <taxon>Fungi</taxon>
        <taxon>Dikarya</taxon>
        <taxon>Ascomycota</taxon>
        <taxon>Pezizomycotina</taxon>
        <taxon>Eurotiomycetes</taxon>
        <taxon>Eurotiomycetidae</taxon>
        <taxon>Eurotiales</taxon>
        <taxon>Aspergillaceae</taxon>
        <taxon>Aspergillus</taxon>
        <taxon>Aspergillus subgen. Circumdati</taxon>
    </lineage>
</organism>
<protein>
    <submittedName>
        <fullName evidence="8">Nucleotide-diphospho-sugar transferase</fullName>
    </submittedName>
</protein>
<evidence type="ECO:0000256" key="2">
    <source>
        <dbReference type="ARBA" id="ARBA00022676"/>
    </source>
</evidence>
<keyword evidence="9" id="KW-1185">Reference proteome</keyword>
<keyword evidence="4 7" id="KW-0812">Transmembrane</keyword>
<feature type="transmembrane region" description="Helical" evidence="7">
    <location>
        <begin position="415"/>
        <end position="440"/>
    </location>
</feature>
<evidence type="ECO:0000256" key="4">
    <source>
        <dbReference type="ARBA" id="ARBA00022692"/>
    </source>
</evidence>
<sequence length="493" mass="55873">MVQDTIEAACTLDYPADRYNVYVLDDKSSAQVETLVKTLQRRFKRLYYASRGLSLRTHAKAGNLNFGLSQTRRHGASQFVAVLDVDMIPEPRWLRALLPHLLQDARAAMANPPQIFYNIPRRDYLGVQLAIKFLFNVLLPLQDANSATFCTGTGFVARRAAIDDIGGFPTESIQEDVHTSMLLSSCGWKVLYVPERLQWGITPHTFKGIIRQRQRILKGAWSLLECLQDGNRRGVSIEHRSALLLQIITMAATAILTTLAMCALPLTLLSQEPLIPVSHPHQMTAMFYLGLCDFVAQLLYGSLEVSMTHQQTYFLTYLSELWLMPYQCITLFTMFVRRKDECFLPSGLSTQSDSPLYRNQQNSLWRRLYFVFTKCHAAGHFVLLTLTVVGVGLLPCHSRGDMTGSIGRDTLLTHAAWPPLLMLWTAIVANTWTPIAHVVVPLETFERRSLLDRNNKSGVLLPSAEARQNESRPVVEWHLRIVVLSWVIAWYLL</sequence>
<keyword evidence="3 8" id="KW-0808">Transferase</keyword>
<proteinExistence type="predicted"/>
<dbReference type="PANTHER" id="PTHR43867:SF7">
    <property type="entry name" value="CELLULOSE SYNTHASE (EUROFUNG)"/>
    <property type="match status" value="1"/>
</dbReference>
<evidence type="ECO:0000313" key="8">
    <source>
        <dbReference type="EMBL" id="KAB8226559.1"/>
    </source>
</evidence>
<dbReference type="Gene3D" id="3.90.550.10">
    <property type="entry name" value="Spore Coat Polysaccharide Biosynthesis Protein SpsA, Chain A"/>
    <property type="match status" value="1"/>
</dbReference>
<dbReference type="EMBL" id="ML733391">
    <property type="protein sequence ID" value="KAB8226559.1"/>
    <property type="molecule type" value="Genomic_DNA"/>
</dbReference>
<gene>
    <name evidence="8" type="ORF">BDV33DRAFT_197554</name>
</gene>
<dbReference type="Proteomes" id="UP000326799">
    <property type="component" value="Unassembled WGS sequence"/>
</dbReference>
<dbReference type="Pfam" id="PF13641">
    <property type="entry name" value="Glyco_tranf_2_3"/>
    <property type="match status" value="1"/>
</dbReference>
<evidence type="ECO:0000256" key="3">
    <source>
        <dbReference type="ARBA" id="ARBA00022679"/>
    </source>
</evidence>
<dbReference type="InterPro" id="IPR050321">
    <property type="entry name" value="Glycosyltr_2/OpgH_subfam"/>
</dbReference>
<evidence type="ECO:0000256" key="1">
    <source>
        <dbReference type="ARBA" id="ARBA00004141"/>
    </source>
</evidence>
<comment type="subcellular location">
    <subcellularLocation>
        <location evidence="1">Membrane</location>
        <topology evidence="1">Multi-pass membrane protein</topology>
    </subcellularLocation>
</comment>
<dbReference type="AlphaFoldDB" id="A0A5N6FAD4"/>
<evidence type="ECO:0000313" key="9">
    <source>
        <dbReference type="Proteomes" id="UP000326799"/>
    </source>
</evidence>